<dbReference type="SUPFAM" id="SSF49493">
    <property type="entry name" value="HSP40/DnaJ peptide-binding domain"/>
    <property type="match status" value="1"/>
</dbReference>
<accession>A0A812S8Y9</accession>
<name>A0A812S8Y9_9DINO</name>
<dbReference type="GO" id="GO:0005829">
    <property type="term" value="C:cytosol"/>
    <property type="evidence" value="ECO:0007669"/>
    <property type="project" value="TreeGrafter"/>
</dbReference>
<dbReference type="Proteomes" id="UP000604046">
    <property type="component" value="Unassembled WGS sequence"/>
</dbReference>
<dbReference type="OrthoDB" id="550424at2759"/>
<keyword evidence="5" id="KW-1185">Reference proteome</keyword>
<proteinExistence type="predicted"/>
<dbReference type="Gene3D" id="2.60.260.20">
    <property type="entry name" value="Urease metallochaperone UreE, N-terminal domain"/>
    <property type="match status" value="2"/>
</dbReference>
<evidence type="ECO:0000256" key="2">
    <source>
        <dbReference type="SAM" id="MobiDB-lite"/>
    </source>
</evidence>
<dbReference type="InterPro" id="IPR008971">
    <property type="entry name" value="HSP40/DnaJ_pept-bd"/>
</dbReference>
<protein>
    <submittedName>
        <fullName evidence="4">ERDJ3B protein</fullName>
    </submittedName>
</protein>
<comment type="caution">
    <text evidence="4">The sequence shown here is derived from an EMBL/GenBank/DDBJ whole genome shotgun (WGS) entry which is preliminary data.</text>
</comment>
<dbReference type="EMBL" id="CAJNDS010002426">
    <property type="protein sequence ID" value="CAE7469226.1"/>
    <property type="molecule type" value="Genomic_DNA"/>
</dbReference>
<organism evidence="4 5">
    <name type="scientific">Symbiodinium natans</name>
    <dbReference type="NCBI Taxonomy" id="878477"/>
    <lineage>
        <taxon>Eukaryota</taxon>
        <taxon>Sar</taxon>
        <taxon>Alveolata</taxon>
        <taxon>Dinophyceae</taxon>
        <taxon>Suessiales</taxon>
        <taxon>Symbiodiniaceae</taxon>
        <taxon>Symbiodinium</taxon>
    </lineage>
</organism>
<feature type="domain" description="Chaperone DnaJ C-terminal" evidence="3">
    <location>
        <begin position="5"/>
        <end position="273"/>
    </location>
</feature>
<dbReference type="GO" id="GO:0006457">
    <property type="term" value="P:protein folding"/>
    <property type="evidence" value="ECO:0007669"/>
    <property type="project" value="InterPro"/>
</dbReference>
<dbReference type="InterPro" id="IPR051339">
    <property type="entry name" value="DnaJ_subfamily_B"/>
</dbReference>
<dbReference type="InterPro" id="IPR002939">
    <property type="entry name" value="DnaJ_C"/>
</dbReference>
<dbReference type="CDD" id="cd10747">
    <property type="entry name" value="DnaJ_C"/>
    <property type="match status" value="1"/>
</dbReference>
<reference evidence="4" key="1">
    <citation type="submission" date="2021-02" db="EMBL/GenBank/DDBJ databases">
        <authorList>
            <person name="Dougan E. K."/>
            <person name="Rhodes N."/>
            <person name="Thang M."/>
            <person name="Chan C."/>
        </authorList>
    </citation>
    <scope>NUCLEOTIDE SEQUENCE</scope>
</reference>
<dbReference type="GO" id="GO:0051082">
    <property type="term" value="F:unfolded protein binding"/>
    <property type="evidence" value="ECO:0007669"/>
    <property type="project" value="InterPro"/>
</dbReference>
<feature type="region of interest" description="Disordered" evidence="2">
    <location>
        <begin position="27"/>
        <end position="48"/>
    </location>
</feature>
<dbReference type="PANTHER" id="PTHR24078">
    <property type="entry name" value="DNAJ HOMOLOG SUBFAMILY C MEMBER"/>
    <property type="match status" value="1"/>
</dbReference>
<feature type="region of interest" description="Disordered" evidence="2">
    <location>
        <begin position="287"/>
        <end position="313"/>
    </location>
</feature>
<evidence type="ECO:0000259" key="3">
    <source>
        <dbReference type="Pfam" id="PF01556"/>
    </source>
</evidence>
<gene>
    <name evidence="4" type="primary">ERDJ3B</name>
    <name evidence="4" type="ORF">SNAT2548_LOCUS26277</name>
</gene>
<evidence type="ECO:0000256" key="1">
    <source>
        <dbReference type="ARBA" id="ARBA00023186"/>
    </source>
</evidence>
<dbReference type="GO" id="GO:0051087">
    <property type="term" value="F:protein-folding chaperone binding"/>
    <property type="evidence" value="ECO:0007669"/>
    <property type="project" value="TreeGrafter"/>
</dbReference>
<dbReference type="PANTHER" id="PTHR24078:SF553">
    <property type="entry name" value="DNAJ HOMOLOG SUBFAMILY B MEMBER 5"/>
    <property type="match status" value="1"/>
</dbReference>
<keyword evidence="1" id="KW-0143">Chaperone</keyword>
<evidence type="ECO:0000313" key="4">
    <source>
        <dbReference type="EMBL" id="CAE7469226.1"/>
    </source>
</evidence>
<sequence length="313" mass="33241">MKPVLEASVPVTLEDVFTGSTKRIRVKRRGTDPPPTPDDPQRLRTGRPGVRPAAVLVLPKGLPAAPVRLEILTKCISMAPEFVYAALLDLASCIRCSWPATAATDAAGSPAASASLVRVWGNARRPPSQGDGDDFVLLVVACLIGSCSRSTRCEEPVLEVRIQPGLEDGSVVACQTADGRPRRDVVGVIRVKPHPHFSRQGEDLHIAVQIPLADALTGGAARLQHLDGRELLVCGSTKVIKPGSCQQIRGEGMPKPGSSQRGDLYVHFEVAFPDTLDSAGAKELMAALQRAQRQEGPEAGAASPSAPREQSRL</sequence>
<dbReference type="FunFam" id="2.60.260.20:FF:000013">
    <property type="entry name" value="DnaJ subfamily B member 11"/>
    <property type="match status" value="1"/>
</dbReference>
<feature type="compositionally biased region" description="Low complexity" evidence="2">
    <location>
        <begin position="297"/>
        <end position="307"/>
    </location>
</feature>
<dbReference type="AlphaFoldDB" id="A0A812S8Y9"/>
<evidence type="ECO:0000313" key="5">
    <source>
        <dbReference type="Proteomes" id="UP000604046"/>
    </source>
</evidence>
<dbReference type="Pfam" id="PF01556">
    <property type="entry name" value="DnaJ_C"/>
    <property type="match status" value="1"/>
</dbReference>